<evidence type="ECO:0000256" key="4">
    <source>
        <dbReference type="ARBA" id="ARBA00022692"/>
    </source>
</evidence>
<keyword evidence="7" id="KW-0460">Magnesium</keyword>
<feature type="binding site" evidence="7">
    <location>
        <position position="175"/>
    </location>
    <ligand>
        <name>Mg(2+)</name>
        <dbReference type="ChEBI" id="CHEBI:18420"/>
    </ligand>
</feature>
<keyword evidence="4 8" id="KW-0812">Transmembrane</keyword>
<dbReference type="GO" id="GO:0044038">
    <property type="term" value="P:cell wall macromolecule biosynthetic process"/>
    <property type="evidence" value="ECO:0007669"/>
    <property type="project" value="TreeGrafter"/>
</dbReference>
<dbReference type="PANTHER" id="PTHR22926">
    <property type="entry name" value="PHOSPHO-N-ACETYLMURAMOYL-PENTAPEPTIDE-TRANSFERASE"/>
    <property type="match status" value="1"/>
</dbReference>
<keyword evidence="3 9" id="KW-0808">Transferase</keyword>
<proteinExistence type="predicted"/>
<dbReference type="RefSeq" id="WP_145360920.1">
    <property type="nucleotide sequence ID" value="NZ_CP036265.1"/>
</dbReference>
<keyword evidence="6 8" id="KW-0472">Membrane</keyword>
<evidence type="ECO:0000256" key="8">
    <source>
        <dbReference type="SAM" id="Phobius"/>
    </source>
</evidence>
<evidence type="ECO:0000256" key="5">
    <source>
        <dbReference type="ARBA" id="ARBA00022989"/>
    </source>
</evidence>
<protein>
    <submittedName>
        <fullName evidence="9">WecA-like glycosyltransferase</fullName>
    </submittedName>
</protein>
<keyword evidence="2" id="KW-1003">Cell membrane</keyword>
<dbReference type="Pfam" id="PF00953">
    <property type="entry name" value="Glycos_transf_4"/>
    <property type="match status" value="1"/>
</dbReference>
<evidence type="ECO:0000256" key="6">
    <source>
        <dbReference type="ARBA" id="ARBA00023136"/>
    </source>
</evidence>
<evidence type="ECO:0000256" key="2">
    <source>
        <dbReference type="ARBA" id="ARBA00022475"/>
    </source>
</evidence>
<dbReference type="KEGG" id="acaf:CA12_40650"/>
<dbReference type="GO" id="GO:0005886">
    <property type="term" value="C:plasma membrane"/>
    <property type="evidence" value="ECO:0007669"/>
    <property type="project" value="UniProtKB-SubCell"/>
</dbReference>
<dbReference type="EMBL" id="CP036265">
    <property type="protein sequence ID" value="QDT17927.1"/>
    <property type="molecule type" value="Genomic_DNA"/>
</dbReference>
<feature type="transmembrane region" description="Helical" evidence="8">
    <location>
        <begin position="129"/>
        <end position="150"/>
    </location>
</feature>
<gene>
    <name evidence="9" type="ORF">CA12_40650</name>
</gene>
<feature type="transmembrane region" description="Helical" evidence="8">
    <location>
        <begin position="351"/>
        <end position="372"/>
    </location>
</feature>
<dbReference type="OrthoDB" id="9783652at2"/>
<feature type="transmembrane region" description="Helical" evidence="8">
    <location>
        <begin position="98"/>
        <end position="117"/>
    </location>
</feature>
<keyword evidence="7" id="KW-0479">Metal-binding</keyword>
<organism evidence="9 10">
    <name type="scientific">Alienimonas californiensis</name>
    <dbReference type="NCBI Taxonomy" id="2527989"/>
    <lineage>
        <taxon>Bacteria</taxon>
        <taxon>Pseudomonadati</taxon>
        <taxon>Planctomycetota</taxon>
        <taxon>Planctomycetia</taxon>
        <taxon>Planctomycetales</taxon>
        <taxon>Planctomycetaceae</taxon>
        <taxon>Alienimonas</taxon>
    </lineage>
</organism>
<accession>A0A517PEX6</accession>
<feature type="transmembrane region" description="Helical" evidence="8">
    <location>
        <begin position="233"/>
        <end position="256"/>
    </location>
</feature>
<sequence length="395" mass="41028">MTAFVLLTFAVALILSAAATGLMRRLAPRWGLVDAPDAARKVHTTPTPLGGGAAVWFAVIAPLLSGVAVAAAVRQGWLPESIVPTALRPHLAGTEAKLATLLAVLGAGSVLTAVGLWDDRRGLPWGWRLLVQFACAGIVVAAGVRFSLFLPGLSGRIAATTLTVLWLVVLTNAFNFLDNMNGLCSGTAAIAAAVLATIMLASLPRPHWFVGAMALTLCGALIGFLIHNWGGRIFLGDAGSTFVGFMLAACCALGTFYEAPVQGEGAGIHGFGNHVIFAPLCVLAVPLYDFATVLTIRLRDGASPFRPDRNHFSHRLTDRGLSKRGAVKTVWLCTLVTGLAGLLLYRVDGWVGASLCVAVVAGVLGIVAVLEFSTRRGGAAMPGLVPRPPGDGAAE</sequence>
<evidence type="ECO:0000313" key="9">
    <source>
        <dbReference type="EMBL" id="QDT17927.1"/>
    </source>
</evidence>
<reference evidence="9 10" key="1">
    <citation type="submission" date="2019-02" db="EMBL/GenBank/DDBJ databases">
        <title>Deep-cultivation of Planctomycetes and their phenomic and genomic characterization uncovers novel biology.</title>
        <authorList>
            <person name="Wiegand S."/>
            <person name="Jogler M."/>
            <person name="Boedeker C."/>
            <person name="Pinto D."/>
            <person name="Vollmers J."/>
            <person name="Rivas-Marin E."/>
            <person name="Kohn T."/>
            <person name="Peeters S.H."/>
            <person name="Heuer A."/>
            <person name="Rast P."/>
            <person name="Oberbeckmann S."/>
            <person name="Bunk B."/>
            <person name="Jeske O."/>
            <person name="Meyerdierks A."/>
            <person name="Storesund J.E."/>
            <person name="Kallscheuer N."/>
            <person name="Luecker S."/>
            <person name="Lage O.M."/>
            <person name="Pohl T."/>
            <person name="Merkel B.J."/>
            <person name="Hornburger P."/>
            <person name="Mueller R.-W."/>
            <person name="Bruemmer F."/>
            <person name="Labrenz M."/>
            <person name="Spormann A.M."/>
            <person name="Op den Camp H."/>
            <person name="Overmann J."/>
            <person name="Amann R."/>
            <person name="Jetten M.S.M."/>
            <person name="Mascher T."/>
            <person name="Medema M.H."/>
            <person name="Devos D.P."/>
            <person name="Kaster A.-K."/>
            <person name="Ovreas L."/>
            <person name="Rohde M."/>
            <person name="Galperin M.Y."/>
            <person name="Jogler C."/>
        </authorList>
    </citation>
    <scope>NUCLEOTIDE SEQUENCE [LARGE SCALE GENOMIC DNA]</scope>
    <source>
        <strain evidence="9 10">CA12</strain>
    </source>
</reference>
<dbReference type="PANTHER" id="PTHR22926:SF3">
    <property type="entry name" value="UNDECAPRENYL-PHOSPHATE ALPHA-N-ACETYLGLUCOSAMINYL 1-PHOSPHATE TRANSFERASE"/>
    <property type="match status" value="1"/>
</dbReference>
<feature type="transmembrane region" description="Helical" evidence="8">
    <location>
        <begin position="183"/>
        <end position="202"/>
    </location>
</feature>
<dbReference type="GO" id="GO:0016780">
    <property type="term" value="F:phosphotransferase activity, for other substituted phosphate groups"/>
    <property type="evidence" value="ECO:0007669"/>
    <property type="project" value="InterPro"/>
</dbReference>
<comment type="subcellular location">
    <subcellularLocation>
        <location evidence="1">Cell membrane</location>
        <topology evidence="1">Multi-pass membrane protein</topology>
    </subcellularLocation>
</comment>
<dbReference type="AlphaFoldDB" id="A0A517PEX6"/>
<keyword evidence="5 8" id="KW-1133">Transmembrane helix</keyword>
<dbReference type="Proteomes" id="UP000318741">
    <property type="component" value="Chromosome"/>
</dbReference>
<feature type="transmembrane region" description="Helical" evidence="8">
    <location>
        <begin position="208"/>
        <end position="226"/>
    </location>
</feature>
<dbReference type="CDD" id="cd06853">
    <property type="entry name" value="GT_WecA_like"/>
    <property type="match status" value="1"/>
</dbReference>
<evidence type="ECO:0000256" key="7">
    <source>
        <dbReference type="PIRSR" id="PIRSR600715-1"/>
    </source>
</evidence>
<feature type="transmembrane region" description="Helical" evidence="8">
    <location>
        <begin position="276"/>
        <end position="296"/>
    </location>
</feature>
<dbReference type="GO" id="GO:0046872">
    <property type="term" value="F:metal ion binding"/>
    <property type="evidence" value="ECO:0007669"/>
    <property type="project" value="UniProtKB-KW"/>
</dbReference>
<dbReference type="InterPro" id="IPR000715">
    <property type="entry name" value="Glycosyl_transferase_4"/>
</dbReference>
<feature type="binding site" evidence="7">
    <location>
        <position position="237"/>
    </location>
    <ligand>
        <name>Mg(2+)</name>
        <dbReference type="ChEBI" id="CHEBI:18420"/>
    </ligand>
</feature>
<keyword evidence="10" id="KW-1185">Reference proteome</keyword>
<dbReference type="GO" id="GO:0009103">
    <property type="term" value="P:lipopolysaccharide biosynthetic process"/>
    <property type="evidence" value="ECO:0007669"/>
    <property type="project" value="TreeGrafter"/>
</dbReference>
<evidence type="ECO:0000256" key="3">
    <source>
        <dbReference type="ARBA" id="ARBA00022679"/>
    </source>
</evidence>
<dbReference type="GO" id="GO:0071555">
    <property type="term" value="P:cell wall organization"/>
    <property type="evidence" value="ECO:0007669"/>
    <property type="project" value="TreeGrafter"/>
</dbReference>
<name>A0A517PEX6_9PLAN</name>
<feature type="transmembrane region" description="Helical" evidence="8">
    <location>
        <begin position="325"/>
        <end position="345"/>
    </location>
</feature>
<evidence type="ECO:0000313" key="10">
    <source>
        <dbReference type="Proteomes" id="UP000318741"/>
    </source>
</evidence>
<comment type="cofactor">
    <cofactor evidence="7">
        <name>Mg(2+)</name>
        <dbReference type="ChEBI" id="CHEBI:18420"/>
    </cofactor>
</comment>
<feature type="transmembrane region" description="Helical" evidence="8">
    <location>
        <begin position="156"/>
        <end position="176"/>
    </location>
</feature>
<evidence type="ECO:0000256" key="1">
    <source>
        <dbReference type="ARBA" id="ARBA00004651"/>
    </source>
</evidence>